<evidence type="ECO:0000256" key="7">
    <source>
        <dbReference type="RuleBase" id="RU363032"/>
    </source>
</evidence>
<feature type="transmembrane region" description="Helical" evidence="7">
    <location>
        <begin position="158"/>
        <end position="178"/>
    </location>
</feature>
<keyword evidence="4 7" id="KW-0812">Transmembrane</keyword>
<dbReference type="PROSITE" id="PS50928">
    <property type="entry name" value="ABC_TM1"/>
    <property type="match status" value="1"/>
</dbReference>
<feature type="transmembrane region" description="Helical" evidence="7">
    <location>
        <begin position="72"/>
        <end position="88"/>
    </location>
</feature>
<sequence length="379" mass="42012">MTIQSFFVWLATLNPFLEIVVIVALFLAVVGLILFFIEIAPREGKVYTWIRLAACVVGPALVFIVLGSWLEAAIAAGVLGLLFFFLDKRAKGGAGSMFQLIGFLTPALALLLIGLVVPTIQTIFQAFMNSRGTEFVGFDNFAWIFTQPSNVRVIVNTIIWVLVAPIVSTIAGLAYAYFIDKTRGEKYYKILVFMPMAISFVGASIIWRFMYTARPEEVGQIGFLNQVIVWFGGDPYNFLADDPWNTLWLIVVFIWIQTGFAMVVLSAAIKGVPTEQLEAAELDGTNAWQRFMNVVVPGIRPALIVVLTTISIGSLKVFDIVRTMTAGANNSSVLANEMYTQFRSFEAGRSAAFALILFVLVMPIVIYNAVQLKKQREVR</sequence>
<evidence type="ECO:0000313" key="9">
    <source>
        <dbReference type="EMBL" id="RLK52909.1"/>
    </source>
</evidence>
<dbReference type="InterPro" id="IPR051393">
    <property type="entry name" value="ABC_transporter_permease"/>
</dbReference>
<dbReference type="GO" id="GO:0005886">
    <property type="term" value="C:plasma membrane"/>
    <property type="evidence" value="ECO:0007669"/>
    <property type="project" value="UniProtKB-SubCell"/>
</dbReference>
<dbReference type="Pfam" id="PF00528">
    <property type="entry name" value="BPD_transp_1"/>
    <property type="match status" value="1"/>
</dbReference>
<evidence type="ECO:0000256" key="5">
    <source>
        <dbReference type="ARBA" id="ARBA00022989"/>
    </source>
</evidence>
<gene>
    <name evidence="9" type="ORF">C7474_0871</name>
</gene>
<dbReference type="AlphaFoldDB" id="A0A498CD62"/>
<feature type="transmembrane region" description="Helical" evidence="7">
    <location>
        <begin position="247"/>
        <end position="269"/>
    </location>
</feature>
<dbReference type="SUPFAM" id="SSF161098">
    <property type="entry name" value="MetI-like"/>
    <property type="match status" value="1"/>
</dbReference>
<dbReference type="InterPro" id="IPR035906">
    <property type="entry name" value="MetI-like_sf"/>
</dbReference>
<feature type="transmembrane region" description="Helical" evidence="7">
    <location>
        <begin position="100"/>
        <end position="124"/>
    </location>
</feature>
<evidence type="ECO:0000313" key="10">
    <source>
        <dbReference type="Proteomes" id="UP000273158"/>
    </source>
</evidence>
<keyword evidence="5 7" id="KW-1133">Transmembrane helix</keyword>
<organism evidence="9 10">
    <name type="scientific">Microbacterium telephonicum</name>
    <dbReference type="NCBI Taxonomy" id="1714841"/>
    <lineage>
        <taxon>Bacteria</taxon>
        <taxon>Bacillati</taxon>
        <taxon>Actinomycetota</taxon>
        <taxon>Actinomycetes</taxon>
        <taxon>Micrococcales</taxon>
        <taxon>Microbacteriaceae</taxon>
        <taxon>Microbacterium</taxon>
    </lineage>
</organism>
<dbReference type="EMBL" id="RCDB01000001">
    <property type="protein sequence ID" value="RLK52909.1"/>
    <property type="molecule type" value="Genomic_DNA"/>
</dbReference>
<dbReference type="PANTHER" id="PTHR30193:SF18">
    <property type="entry name" value="OSMOPROTECTIVE COMPOUNDS UPTAKE PERMEASE PROTEIN GGTC"/>
    <property type="match status" value="1"/>
</dbReference>
<dbReference type="CDD" id="cd06261">
    <property type="entry name" value="TM_PBP2"/>
    <property type="match status" value="1"/>
</dbReference>
<keyword evidence="6 7" id="KW-0472">Membrane</keyword>
<comment type="similarity">
    <text evidence="7">Belongs to the binding-protein-dependent transport system permease family.</text>
</comment>
<feature type="transmembrane region" description="Helical" evidence="7">
    <location>
        <begin position="49"/>
        <end position="66"/>
    </location>
</feature>
<evidence type="ECO:0000256" key="1">
    <source>
        <dbReference type="ARBA" id="ARBA00004651"/>
    </source>
</evidence>
<dbReference type="RefSeq" id="WP_241965090.1">
    <property type="nucleotide sequence ID" value="NZ_RCDB01000001.1"/>
</dbReference>
<comment type="subcellular location">
    <subcellularLocation>
        <location evidence="1 7">Cell membrane</location>
        <topology evidence="1 7">Multi-pass membrane protein</topology>
    </subcellularLocation>
</comment>
<keyword evidence="3" id="KW-1003">Cell membrane</keyword>
<dbReference type="GO" id="GO:0055085">
    <property type="term" value="P:transmembrane transport"/>
    <property type="evidence" value="ECO:0007669"/>
    <property type="project" value="InterPro"/>
</dbReference>
<name>A0A498CD62_9MICO</name>
<evidence type="ECO:0000256" key="2">
    <source>
        <dbReference type="ARBA" id="ARBA00022448"/>
    </source>
</evidence>
<comment type="caution">
    <text evidence="9">The sequence shown here is derived from an EMBL/GenBank/DDBJ whole genome shotgun (WGS) entry which is preliminary data.</text>
</comment>
<feature type="transmembrane region" description="Helical" evidence="7">
    <location>
        <begin position="16"/>
        <end position="37"/>
    </location>
</feature>
<reference evidence="9 10" key="1">
    <citation type="journal article" date="2015" name="Stand. Genomic Sci.">
        <title>Genomic Encyclopedia of Bacterial and Archaeal Type Strains, Phase III: the genomes of soil and plant-associated and newly described type strains.</title>
        <authorList>
            <person name="Whitman W.B."/>
            <person name="Woyke T."/>
            <person name="Klenk H.P."/>
            <person name="Zhou Y."/>
            <person name="Lilburn T.G."/>
            <person name="Beck B.J."/>
            <person name="De Vos P."/>
            <person name="Vandamme P."/>
            <person name="Eisen J.A."/>
            <person name="Garrity G."/>
            <person name="Hugenholtz P."/>
            <person name="Kyrpides N.C."/>
        </authorList>
    </citation>
    <scope>NUCLEOTIDE SEQUENCE [LARGE SCALE GENOMIC DNA]</scope>
    <source>
        <strain evidence="9 10">S2T63</strain>
    </source>
</reference>
<feature type="transmembrane region" description="Helical" evidence="7">
    <location>
        <begin position="190"/>
        <end position="210"/>
    </location>
</feature>
<proteinExistence type="inferred from homology"/>
<dbReference type="Gene3D" id="1.10.3720.10">
    <property type="entry name" value="MetI-like"/>
    <property type="match status" value="1"/>
</dbReference>
<evidence type="ECO:0000259" key="8">
    <source>
        <dbReference type="PROSITE" id="PS50928"/>
    </source>
</evidence>
<evidence type="ECO:0000256" key="6">
    <source>
        <dbReference type="ARBA" id="ARBA00023136"/>
    </source>
</evidence>
<keyword evidence="10" id="KW-1185">Reference proteome</keyword>
<feature type="domain" description="ABC transmembrane type-1" evidence="8">
    <location>
        <begin position="154"/>
        <end position="368"/>
    </location>
</feature>
<keyword evidence="2 7" id="KW-0813">Transport</keyword>
<feature type="transmembrane region" description="Helical" evidence="7">
    <location>
        <begin position="351"/>
        <end position="370"/>
    </location>
</feature>
<dbReference type="Proteomes" id="UP000273158">
    <property type="component" value="Unassembled WGS sequence"/>
</dbReference>
<feature type="transmembrane region" description="Helical" evidence="7">
    <location>
        <begin position="290"/>
        <end position="312"/>
    </location>
</feature>
<dbReference type="PANTHER" id="PTHR30193">
    <property type="entry name" value="ABC TRANSPORTER PERMEASE PROTEIN"/>
    <property type="match status" value="1"/>
</dbReference>
<dbReference type="InterPro" id="IPR000515">
    <property type="entry name" value="MetI-like"/>
</dbReference>
<evidence type="ECO:0000256" key="3">
    <source>
        <dbReference type="ARBA" id="ARBA00022475"/>
    </source>
</evidence>
<protein>
    <submittedName>
        <fullName evidence="9">Carbohydrate ABC transporter membrane protein 1 (CUT1 family)</fullName>
    </submittedName>
</protein>
<accession>A0A498CD62</accession>
<evidence type="ECO:0000256" key="4">
    <source>
        <dbReference type="ARBA" id="ARBA00022692"/>
    </source>
</evidence>